<reference evidence="3 4" key="2">
    <citation type="submission" date="2024-07" db="EMBL/GenBank/DDBJ databases">
        <authorList>
            <person name="Akdeniz Z."/>
        </authorList>
    </citation>
    <scope>NUCLEOTIDE SEQUENCE [LARGE SCALE GENOMIC DNA]</scope>
</reference>
<dbReference type="AlphaFoldDB" id="A0AA86PVT9"/>
<evidence type="ECO:0000313" key="4">
    <source>
        <dbReference type="Proteomes" id="UP001642409"/>
    </source>
</evidence>
<keyword evidence="1" id="KW-0472">Membrane</keyword>
<evidence type="ECO:0000313" key="3">
    <source>
        <dbReference type="EMBL" id="CAL6096722.1"/>
    </source>
</evidence>
<evidence type="ECO:0000256" key="1">
    <source>
        <dbReference type="SAM" id="Phobius"/>
    </source>
</evidence>
<dbReference type="EMBL" id="CAXDID020000488">
    <property type="protein sequence ID" value="CAL6096722.1"/>
    <property type="molecule type" value="Genomic_DNA"/>
</dbReference>
<comment type="caution">
    <text evidence="2">The sequence shown here is derived from an EMBL/GenBank/DDBJ whole genome shotgun (WGS) entry which is preliminary data.</text>
</comment>
<proteinExistence type="predicted"/>
<dbReference type="Proteomes" id="UP001642409">
    <property type="component" value="Unassembled WGS sequence"/>
</dbReference>
<keyword evidence="1" id="KW-1133">Transmembrane helix</keyword>
<dbReference type="EMBL" id="CATOUU010000729">
    <property type="protein sequence ID" value="CAI9944583.1"/>
    <property type="molecule type" value="Genomic_DNA"/>
</dbReference>
<keyword evidence="1" id="KW-0812">Transmembrane</keyword>
<feature type="transmembrane region" description="Helical" evidence="1">
    <location>
        <begin position="64"/>
        <end position="82"/>
    </location>
</feature>
<organism evidence="2">
    <name type="scientific">Hexamita inflata</name>
    <dbReference type="NCBI Taxonomy" id="28002"/>
    <lineage>
        <taxon>Eukaryota</taxon>
        <taxon>Metamonada</taxon>
        <taxon>Diplomonadida</taxon>
        <taxon>Hexamitidae</taxon>
        <taxon>Hexamitinae</taxon>
        <taxon>Hexamita</taxon>
    </lineage>
</organism>
<evidence type="ECO:0000313" key="2">
    <source>
        <dbReference type="EMBL" id="CAI9944583.1"/>
    </source>
</evidence>
<reference evidence="2" key="1">
    <citation type="submission" date="2023-06" db="EMBL/GenBank/DDBJ databases">
        <authorList>
            <person name="Kurt Z."/>
        </authorList>
    </citation>
    <scope>NUCLEOTIDE SEQUENCE</scope>
</reference>
<sequence>MSKQFKVQILLRFSIFDSVTRTCTNAIDSEGRTQILQQPIQSEIWKQLLIEHCQQQTELLCVQLYLYIWIFGQCYTGYFIYLPNSKFYFNKIKTFVCGQIILAASPATAVRNDK</sequence>
<keyword evidence="4" id="KW-1185">Reference proteome</keyword>
<accession>A0AA86PVT9</accession>
<gene>
    <name evidence="2" type="ORF">HINF_LOCUS32228</name>
    <name evidence="3" type="ORF">HINF_LOCUS68563</name>
</gene>
<protein>
    <submittedName>
        <fullName evidence="3">Hypothetical_protein</fullName>
    </submittedName>
</protein>
<name>A0AA86PVT9_9EUKA</name>